<dbReference type="PANTHER" id="PTHR42711:SF5">
    <property type="entry name" value="ABC TRANSPORTER ATP-BINDING PROTEIN NATA"/>
    <property type="match status" value="1"/>
</dbReference>
<dbReference type="InterPro" id="IPR050763">
    <property type="entry name" value="ABC_transporter_ATP-binding"/>
</dbReference>
<keyword evidence="2" id="KW-0813">Transport</keyword>
<proteinExistence type="inferred from homology"/>
<evidence type="ECO:0000256" key="5">
    <source>
        <dbReference type="ARBA" id="ARBA00022840"/>
    </source>
</evidence>
<reference evidence="7 8" key="1">
    <citation type="submission" date="2019-11" db="EMBL/GenBank/DDBJ databases">
        <title>Comparative genomics of hydrocarbon-degrading Desulfosarcina strains.</title>
        <authorList>
            <person name="Watanabe M."/>
            <person name="Kojima H."/>
            <person name="Fukui M."/>
        </authorList>
    </citation>
    <scope>NUCLEOTIDE SEQUENCE [LARGE SCALE GENOMIC DNA]</scope>
    <source>
        <strain evidence="7 8">PP31</strain>
    </source>
</reference>
<evidence type="ECO:0000259" key="6">
    <source>
        <dbReference type="PROSITE" id="PS50893"/>
    </source>
</evidence>
<evidence type="ECO:0000313" key="7">
    <source>
        <dbReference type="EMBL" id="BBO76088.1"/>
    </source>
</evidence>
<dbReference type="OrthoDB" id="5415777at2"/>
<dbReference type="Proteomes" id="UP000427769">
    <property type="component" value="Chromosome"/>
</dbReference>
<evidence type="ECO:0000256" key="4">
    <source>
        <dbReference type="ARBA" id="ARBA00022741"/>
    </source>
</evidence>
<keyword evidence="3" id="KW-0536">Nodulation</keyword>
<name>A0A5K7Z503_9BACT</name>
<evidence type="ECO:0000256" key="3">
    <source>
        <dbReference type="ARBA" id="ARBA00022458"/>
    </source>
</evidence>
<dbReference type="GO" id="GO:0005524">
    <property type="term" value="F:ATP binding"/>
    <property type="evidence" value="ECO:0007669"/>
    <property type="project" value="UniProtKB-KW"/>
</dbReference>
<dbReference type="Gene3D" id="3.40.50.300">
    <property type="entry name" value="P-loop containing nucleotide triphosphate hydrolases"/>
    <property type="match status" value="1"/>
</dbReference>
<evidence type="ECO:0000313" key="8">
    <source>
        <dbReference type="Proteomes" id="UP000427769"/>
    </source>
</evidence>
<keyword evidence="5 7" id="KW-0067">ATP-binding</keyword>
<keyword evidence="8" id="KW-1185">Reference proteome</keyword>
<dbReference type="InterPro" id="IPR027417">
    <property type="entry name" value="P-loop_NTPase"/>
</dbReference>
<gene>
    <name evidence="7" type="ORF">DSCW_35050</name>
</gene>
<dbReference type="EMBL" id="AP021875">
    <property type="protein sequence ID" value="BBO76088.1"/>
    <property type="molecule type" value="Genomic_DNA"/>
</dbReference>
<dbReference type="RefSeq" id="WP_155304946.1">
    <property type="nucleotide sequence ID" value="NZ_AP021875.1"/>
</dbReference>
<dbReference type="SUPFAM" id="SSF52540">
    <property type="entry name" value="P-loop containing nucleoside triphosphate hydrolases"/>
    <property type="match status" value="1"/>
</dbReference>
<dbReference type="InterPro" id="IPR003439">
    <property type="entry name" value="ABC_transporter-like_ATP-bd"/>
</dbReference>
<feature type="domain" description="ABC transporter" evidence="6">
    <location>
        <begin position="8"/>
        <end position="227"/>
    </location>
</feature>
<evidence type="ECO:0000256" key="1">
    <source>
        <dbReference type="ARBA" id="ARBA00005417"/>
    </source>
</evidence>
<dbReference type="AlphaFoldDB" id="A0A5K7Z503"/>
<dbReference type="KEGG" id="dwd:DSCW_35050"/>
<protein>
    <submittedName>
        <fullName evidence="7">ABC transporter ATP-binding protein</fullName>
    </submittedName>
</protein>
<dbReference type="PANTHER" id="PTHR42711">
    <property type="entry name" value="ABC TRANSPORTER ATP-BINDING PROTEIN"/>
    <property type="match status" value="1"/>
</dbReference>
<dbReference type="PROSITE" id="PS50893">
    <property type="entry name" value="ABC_TRANSPORTER_2"/>
    <property type="match status" value="1"/>
</dbReference>
<keyword evidence="4" id="KW-0547">Nucleotide-binding</keyword>
<dbReference type="GO" id="GO:0016887">
    <property type="term" value="F:ATP hydrolysis activity"/>
    <property type="evidence" value="ECO:0007669"/>
    <property type="project" value="InterPro"/>
</dbReference>
<organism evidence="7 8">
    <name type="scientific">Desulfosarcina widdelii</name>
    <dbReference type="NCBI Taxonomy" id="947919"/>
    <lineage>
        <taxon>Bacteria</taxon>
        <taxon>Pseudomonadati</taxon>
        <taxon>Thermodesulfobacteriota</taxon>
        <taxon>Desulfobacteria</taxon>
        <taxon>Desulfobacterales</taxon>
        <taxon>Desulfosarcinaceae</taxon>
        <taxon>Desulfosarcina</taxon>
    </lineage>
</organism>
<accession>A0A5K7Z503</accession>
<sequence length="227" mass="25802">MQPTPPILEITDLVLAPFGRQTTYGADHLKIARGDVIAIEADAALDSRQLLRVLATLDRPEKGRFRFDGSDVDLDDYRRCLAVKRRIGYVAPDCAMVSNRTVRENLLLTRFYHENDLSIDLDETMALLCKDAGLSDDLNRRPSELNDSVLMKTIAIREMGKRPLLMLIDRPENFIQITPDDAIFNHLKNMVQSKTAVVFFSNNEKMSDLGRRQLTLHNGTIRIMDSQ</sequence>
<comment type="similarity">
    <text evidence="1">Belongs to the ABC transporter superfamily.</text>
</comment>
<evidence type="ECO:0000256" key="2">
    <source>
        <dbReference type="ARBA" id="ARBA00022448"/>
    </source>
</evidence>